<gene>
    <name evidence="1" type="ordered locus">CAP2UW1_0331</name>
</gene>
<organism evidence="1">
    <name type="scientific">Accumulibacter regalis</name>
    <dbReference type="NCBI Taxonomy" id="522306"/>
    <lineage>
        <taxon>Bacteria</taxon>
        <taxon>Pseudomonadati</taxon>
        <taxon>Pseudomonadota</taxon>
        <taxon>Betaproteobacteria</taxon>
        <taxon>Candidatus Accumulibacter</taxon>
    </lineage>
</organism>
<accession>C7RK97</accession>
<dbReference type="KEGG" id="app:CAP2UW1_0331"/>
<name>C7RK97_ACCRE</name>
<protein>
    <recommendedName>
        <fullName evidence="2">Molecular chaperone</fullName>
    </recommendedName>
</protein>
<dbReference type="EMBL" id="CP001715">
    <property type="protein sequence ID" value="ACV33688.1"/>
    <property type="molecule type" value="Genomic_DNA"/>
</dbReference>
<reference evidence="1" key="2">
    <citation type="submission" date="2009-09" db="EMBL/GenBank/DDBJ databases">
        <title>Complete sequence of chromosome of Candidatus Accumulibacter phosphatis clade IIA str. UW-1.</title>
        <authorList>
            <consortium name="US DOE Joint Genome Institute"/>
            <person name="Martin H.G."/>
            <person name="Ivanova N."/>
            <person name="Kunin V."/>
            <person name="Warnecke F."/>
            <person name="Barry K."/>
            <person name="He S."/>
            <person name="Salamov A."/>
            <person name="Szeto E."/>
            <person name="Dalin E."/>
            <person name="Pangilinan J.L."/>
            <person name="Lapidus A."/>
            <person name="Lowry S."/>
            <person name="Kyrpides N.C."/>
            <person name="McMahon K.D."/>
            <person name="Hugenholtz P."/>
        </authorList>
    </citation>
    <scope>NUCLEOTIDE SEQUENCE [LARGE SCALE GENOMIC DNA]</scope>
    <source>
        <strain evidence="1">UW-1</strain>
    </source>
</reference>
<reference evidence="1" key="1">
    <citation type="submission" date="2009-08" db="EMBL/GenBank/DDBJ databases">
        <authorList>
            <consortium name="US DOE Joint Genome Institute"/>
            <person name="Lucas S."/>
            <person name="Copeland A."/>
            <person name="Lapidus A."/>
            <person name="Glavina del Rio T."/>
            <person name="Dalin E."/>
            <person name="Tice H."/>
            <person name="Bruce D."/>
            <person name="Barry K."/>
            <person name="Pitluck S."/>
            <person name="Lowry S."/>
            <person name="Larimer F."/>
            <person name="Land M."/>
            <person name="Hauser L."/>
            <person name="Kyrpides N."/>
            <person name="Ivanova N."/>
            <person name="McMahon K.D."/>
            <person name="Hugenholtz P."/>
        </authorList>
    </citation>
    <scope>NUCLEOTIDE SEQUENCE</scope>
    <source>
        <strain evidence="1">UW-1</strain>
    </source>
</reference>
<sequence>MSAVLANTAPASLRIPDLETGFQVLSRLPLANSQQAAVEMNAFLDCLLQAPPAAGVYLQILEQTRISLCFIEEDLARRFTNKPLPLGDLEELAFQEVVGTWLKAARSYSHCAQLQDADGGSADADRLALILHRCIYYTGMAIVEHHRARRQLPAGLWLNLHGFYASAEEWGIATLAVQDPLDPLGRSTHCAAALVALLLTELSGPYSLSIRELGLVRRWASNWSPLVTIHAAIPGEPLPHCVVDLMQDAGLCASSECLVTENLRRLDTSRLAMQLSRLREQLQQRMAPAQIGLGEDCTAVQCHRLLKRVFKPWTLVRAGRQFRRHRAAGIAKVCSGFVGMHYYISGTEFNQPDNARIYSRQEFDSLFAFRHMVDPTQQLTMRPSQQGFALDDWEVLDQCANGFRLLRSNAGRKLEPGQLLSLCPHDGSAHLLAQVVWLRQEQSGGLVAGIAALPGRPRAVAVRPVAERPGHGEHYSRAFLLPAVPAVGAEETLVIPQGWYRRERVLEMHTDTASHVRLQRLVAEGSDFERVTFAAA</sequence>
<dbReference type="OrthoDB" id="9177203at2"/>
<dbReference type="eggNOG" id="ENOG5030Y2U">
    <property type="taxonomic scope" value="Bacteria"/>
</dbReference>
<evidence type="ECO:0000313" key="1">
    <source>
        <dbReference type="EMBL" id="ACV33688.1"/>
    </source>
</evidence>
<dbReference type="HOGENOM" id="CLU_037739_0_0_4"/>
<proteinExistence type="predicted"/>
<dbReference type="AlphaFoldDB" id="C7RK97"/>
<evidence type="ECO:0008006" key="2">
    <source>
        <dbReference type="Google" id="ProtNLM"/>
    </source>
</evidence>
<dbReference type="STRING" id="522306.CAP2UW1_0331"/>